<evidence type="ECO:0000313" key="8">
    <source>
        <dbReference type="Proteomes" id="UP000318065"/>
    </source>
</evidence>
<feature type="transmembrane region" description="Helical" evidence="5">
    <location>
        <begin position="253"/>
        <end position="275"/>
    </location>
</feature>
<feature type="transmembrane region" description="Helical" evidence="5">
    <location>
        <begin position="320"/>
        <end position="345"/>
    </location>
</feature>
<comment type="subcellular location">
    <subcellularLocation>
        <location evidence="1">Cell membrane</location>
        <topology evidence="1">Multi-pass membrane protein</topology>
    </subcellularLocation>
</comment>
<dbReference type="SUPFAM" id="SSF103473">
    <property type="entry name" value="MFS general substrate transporter"/>
    <property type="match status" value="1"/>
</dbReference>
<gene>
    <name evidence="7" type="ORF">RxyAA322_08530</name>
</gene>
<dbReference type="Pfam" id="PF07690">
    <property type="entry name" value="MFS_1"/>
    <property type="match status" value="2"/>
</dbReference>
<feature type="transmembrane region" description="Helical" evidence="5">
    <location>
        <begin position="357"/>
        <end position="378"/>
    </location>
</feature>
<organism evidence="7 8">
    <name type="scientific">Rubrobacter xylanophilus</name>
    <dbReference type="NCBI Taxonomy" id="49319"/>
    <lineage>
        <taxon>Bacteria</taxon>
        <taxon>Bacillati</taxon>
        <taxon>Actinomycetota</taxon>
        <taxon>Rubrobacteria</taxon>
        <taxon>Rubrobacterales</taxon>
        <taxon>Rubrobacteraceae</taxon>
        <taxon>Rubrobacter</taxon>
    </lineage>
</organism>
<feature type="transmembrane region" description="Helical" evidence="5">
    <location>
        <begin position="408"/>
        <end position="429"/>
    </location>
</feature>
<reference evidence="7" key="1">
    <citation type="journal article" date="2019" name="Microbiol. Resour. Announc.">
        <title>Complete Genome Sequence of Rubrobacter xylanophilus Strain AA3-22, Isolated from Arima Onsen in Japan.</title>
        <authorList>
            <person name="Tomariguchi N."/>
            <person name="Miyazaki K."/>
        </authorList>
    </citation>
    <scope>NUCLEOTIDE SEQUENCE [LARGE SCALE GENOMIC DNA]</scope>
    <source>
        <strain evidence="7">AA3-22</strain>
    </source>
</reference>
<feature type="transmembrane region" description="Helical" evidence="5">
    <location>
        <begin position="384"/>
        <end position="401"/>
    </location>
</feature>
<evidence type="ECO:0000256" key="1">
    <source>
        <dbReference type="ARBA" id="ARBA00004651"/>
    </source>
</evidence>
<dbReference type="EMBL" id="AP019791">
    <property type="protein sequence ID" value="BBL78999.1"/>
    <property type="molecule type" value="Genomic_DNA"/>
</dbReference>
<keyword evidence="4 5" id="KW-0472">Membrane</keyword>
<dbReference type="AlphaFoldDB" id="A0A510HGC4"/>
<dbReference type="Gene3D" id="1.20.1250.20">
    <property type="entry name" value="MFS general substrate transporter like domains"/>
    <property type="match status" value="2"/>
</dbReference>
<sequence>METERERIIPYSGYRGLWFWLMLGWVASGVDRTITGPVISYMIDNRVPLFQGVENPYAVGGLVGSLLFAGYALMQFPGGYIGDRFGHRTVIVISIAWAGVATVLSGLVTALIGLVALRVLTGIGAGMFYSNDRSVITQQTPFEKRSLGMGVVIAGLSIGITLAFLTVSPLIRVGEAVFGTEGAWRMPFLALGLLTVLISLGMHAFFRSQRGEHAFRSAYGGALAELGKYSAVFFVVIVGVYFVAVRLGLPEWGVAGIITVIALALVAAVFTRLGGRIAPVLYNRDLFLIYVAFIPILWNLWFFSFWSVSIVSEAAAGSTFLQAALTAVFFGLAGIAGYPAGGWLADYSKSRGWGRKWMLVAFTFVQGVLTLLFALYVMGGGQSLVMLGGLLFAASLFFNALQPMAQALAADLTAPAYLGAMFGMMNLIGEIGAILSPAISGVLRDATGGWVAAVFVDTALIFVGFLLLLFVREARAAAAREREREPAAAPE</sequence>
<evidence type="ECO:0000256" key="3">
    <source>
        <dbReference type="ARBA" id="ARBA00022989"/>
    </source>
</evidence>
<accession>A0A510HGC4</accession>
<feature type="transmembrane region" description="Helical" evidence="5">
    <location>
        <begin position="150"/>
        <end position="171"/>
    </location>
</feature>
<dbReference type="PROSITE" id="PS50850">
    <property type="entry name" value="MFS"/>
    <property type="match status" value="1"/>
</dbReference>
<feature type="transmembrane region" description="Helical" evidence="5">
    <location>
        <begin position="17"/>
        <end position="43"/>
    </location>
</feature>
<dbReference type="InterPro" id="IPR020846">
    <property type="entry name" value="MFS_dom"/>
</dbReference>
<keyword evidence="8" id="KW-1185">Reference proteome</keyword>
<dbReference type="RefSeq" id="WP_143527081.1">
    <property type="nucleotide sequence ID" value="NZ_AP019791.1"/>
</dbReference>
<feature type="transmembrane region" description="Helical" evidence="5">
    <location>
        <begin position="449"/>
        <end position="471"/>
    </location>
</feature>
<keyword evidence="2 5" id="KW-0812">Transmembrane</keyword>
<keyword evidence="3 5" id="KW-1133">Transmembrane helix</keyword>
<feature type="transmembrane region" description="Helical" evidence="5">
    <location>
        <begin position="287"/>
        <end position="308"/>
    </location>
</feature>
<dbReference type="InterPro" id="IPR050382">
    <property type="entry name" value="MFS_Na/Anion_cotransporter"/>
</dbReference>
<feature type="transmembrane region" description="Helical" evidence="5">
    <location>
        <begin position="183"/>
        <end position="206"/>
    </location>
</feature>
<feature type="transmembrane region" description="Helical" evidence="5">
    <location>
        <begin position="85"/>
        <end position="104"/>
    </location>
</feature>
<feature type="transmembrane region" description="Helical" evidence="5">
    <location>
        <begin position="226"/>
        <end position="247"/>
    </location>
</feature>
<dbReference type="GO" id="GO:0022857">
    <property type="term" value="F:transmembrane transporter activity"/>
    <property type="evidence" value="ECO:0007669"/>
    <property type="project" value="InterPro"/>
</dbReference>
<dbReference type="PANTHER" id="PTHR11662:SF399">
    <property type="entry name" value="FI19708P1-RELATED"/>
    <property type="match status" value="1"/>
</dbReference>
<proteinExistence type="predicted"/>
<feature type="domain" description="Major facilitator superfamily (MFS) profile" evidence="6">
    <location>
        <begin position="17"/>
        <end position="476"/>
    </location>
</feature>
<dbReference type="InterPro" id="IPR036259">
    <property type="entry name" value="MFS_trans_sf"/>
</dbReference>
<dbReference type="GO" id="GO:0005886">
    <property type="term" value="C:plasma membrane"/>
    <property type="evidence" value="ECO:0007669"/>
    <property type="project" value="UniProtKB-SubCell"/>
</dbReference>
<feature type="transmembrane region" description="Helical" evidence="5">
    <location>
        <begin position="55"/>
        <end position="73"/>
    </location>
</feature>
<feature type="transmembrane region" description="Helical" evidence="5">
    <location>
        <begin position="110"/>
        <end position="129"/>
    </location>
</feature>
<evidence type="ECO:0000259" key="6">
    <source>
        <dbReference type="PROSITE" id="PS50850"/>
    </source>
</evidence>
<evidence type="ECO:0000256" key="2">
    <source>
        <dbReference type="ARBA" id="ARBA00022692"/>
    </source>
</evidence>
<name>A0A510HGC4_9ACTN</name>
<protein>
    <recommendedName>
        <fullName evidence="6">Major facilitator superfamily (MFS) profile domain-containing protein</fullName>
    </recommendedName>
</protein>
<dbReference type="InterPro" id="IPR011701">
    <property type="entry name" value="MFS"/>
</dbReference>
<dbReference type="Proteomes" id="UP000318065">
    <property type="component" value="Chromosome"/>
</dbReference>
<evidence type="ECO:0000313" key="7">
    <source>
        <dbReference type="EMBL" id="BBL78999.1"/>
    </source>
</evidence>
<dbReference type="PANTHER" id="PTHR11662">
    <property type="entry name" value="SOLUTE CARRIER FAMILY 17"/>
    <property type="match status" value="1"/>
</dbReference>
<evidence type="ECO:0000256" key="4">
    <source>
        <dbReference type="ARBA" id="ARBA00023136"/>
    </source>
</evidence>
<evidence type="ECO:0000256" key="5">
    <source>
        <dbReference type="SAM" id="Phobius"/>
    </source>
</evidence>
<dbReference type="OrthoDB" id="8596007at2"/>